<dbReference type="Proteomes" id="UP000596248">
    <property type="component" value="Chromosome"/>
</dbReference>
<dbReference type="PROSITE" id="PS50853">
    <property type="entry name" value="FN3"/>
    <property type="match status" value="4"/>
</dbReference>
<dbReference type="InterPro" id="IPR050964">
    <property type="entry name" value="Striated_Muscle_Regulatory"/>
</dbReference>
<accession>A0ABX7FJQ5</accession>
<dbReference type="InterPro" id="IPR013783">
    <property type="entry name" value="Ig-like_fold"/>
</dbReference>
<dbReference type="SMART" id="SM00060">
    <property type="entry name" value="FN3"/>
    <property type="match status" value="4"/>
</dbReference>
<proteinExistence type="predicted"/>
<gene>
    <name evidence="4" type="ORF">JNE38_16430</name>
</gene>
<feature type="chain" id="PRO_5047073807" evidence="2">
    <location>
        <begin position="24"/>
        <end position="886"/>
    </location>
</feature>
<keyword evidence="5" id="KW-1185">Reference proteome</keyword>
<dbReference type="InterPro" id="IPR036116">
    <property type="entry name" value="FN3_sf"/>
</dbReference>
<evidence type="ECO:0000313" key="4">
    <source>
        <dbReference type="EMBL" id="QRG65230.1"/>
    </source>
</evidence>
<protein>
    <submittedName>
        <fullName evidence="4">Fibronectin type III domain-containing protein</fullName>
    </submittedName>
</protein>
<feature type="domain" description="Fibronectin type-III" evidence="3">
    <location>
        <begin position="260"/>
        <end position="347"/>
    </location>
</feature>
<evidence type="ECO:0000313" key="5">
    <source>
        <dbReference type="Proteomes" id="UP000596248"/>
    </source>
</evidence>
<dbReference type="RefSeq" id="WP_203254748.1">
    <property type="nucleotide sequence ID" value="NZ_CP069127.1"/>
</dbReference>
<dbReference type="PANTHER" id="PTHR13817:SF166">
    <property type="entry name" value="NEURONAL IGCAM-RELATED"/>
    <property type="match status" value="1"/>
</dbReference>
<dbReference type="PANTHER" id="PTHR13817">
    <property type="entry name" value="TITIN"/>
    <property type="match status" value="1"/>
</dbReference>
<reference evidence="4 5" key="1">
    <citation type="submission" date="2021-01" db="EMBL/GenBank/DDBJ databases">
        <title>Identification of strong promoters based on the transcriptome of Brevibacillus choshinensis.</title>
        <authorList>
            <person name="Yao D."/>
            <person name="Zhang K."/>
            <person name="Wu J."/>
        </authorList>
    </citation>
    <scope>NUCLEOTIDE SEQUENCE [LARGE SCALE GENOMIC DNA]</scope>
    <source>
        <strain evidence="4 5">HPD31-SP3</strain>
    </source>
</reference>
<sequence length="886" mass="95327">MTKKRRWLKGLIVAGLLMGNMTAFPLSNAKANQTTQLEVGVMKHDQSQVEQGEEIPEEADLEIPILKLSDLPHNKYFSRMTGRNHIQLSGNVRGMNKGDELTINAQVDSNEAFVIDKLKANGSKQKFKTHKVEMDETLEDGEHILRVWAMDQEGRESTVAEIEFIVDTQKPTEPTIKEVEELESDVGVEKLLDIQYPEDAVEKYYQIDDGAWEKYDGNILVELGDSAENLSKTVKARAVDIAGNESENQAVILLARKAAPVLTVTPTLVEKGGNVTLSWTGTFLSYQVRIGTEYDNANLVKKYVSNTSYTFNTINVAPNTTLYCRVVGISDEGEVDSLVKTFTVKGPSDTQPPTAPTLTASNIGDTNVTLSWTASSDNVGVIGYDIYRDDSLYTSVASSQRSLNITTLGSAKTYYFQVKAKDAAGNTSASNQVRVTTTGTDTLPPSAPVLTISGVTSTSAVLTWTESTDNVGVVGYLVNQGTTNQILLATVSPDVRTYTVTGLQPDTYYYFNVKAIDAAGNTRTSGATLARTLADTQAPTAPVLSSPSKTDTTVTLSWTASTDNVGVTGYDVYVNGVYNSTTANRTIVIPQLLPNTSYSFIVKAKDAAGNVASSNTITVKTNLSLQLDKYKVVEAPSNDGAVTDTLLVTLPGGTFTTDVASGVRVNNLPVGLVINVTRASDTQLTVSFTGKAINHANLNDVTNASVTVLQSKITGATSDVTSGLVTFDFMDPTATLNLSTNIIHESQVNDGSINEKMVVTVENGVLAADLSAGVSITNLPAGLTLVVTRDSDTQFTIAFNGKAISHTNQNDVANAFITVEKSKINGATANIISGMFSFDFTDQNPVGTYVYEYDNQNRLISITKNGAILYEFTYDANGNLKSKVKH</sequence>
<evidence type="ECO:0000256" key="2">
    <source>
        <dbReference type="SAM" id="SignalP"/>
    </source>
</evidence>
<organism evidence="4 5">
    <name type="scientific">Brevibacillus choshinensis</name>
    <dbReference type="NCBI Taxonomy" id="54911"/>
    <lineage>
        <taxon>Bacteria</taxon>
        <taxon>Bacillati</taxon>
        <taxon>Bacillota</taxon>
        <taxon>Bacilli</taxon>
        <taxon>Bacillales</taxon>
        <taxon>Paenibacillaceae</taxon>
        <taxon>Brevibacillus</taxon>
    </lineage>
</organism>
<dbReference type="Gene3D" id="2.60.40.10">
    <property type="entry name" value="Immunoglobulins"/>
    <property type="match status" value="3"/>
</dbReference>
<evidence type="ECO:0000256" key="1">
    <source>
        <dbReference type="ARBA" id="ARBA00022737"/>
    </source>
</evidence>
<keyword evidence="1" id="KW-0677">Repeat</keyword>
<feature type="domain" description="Fibronectin type-III" evidence="3">
    <location>
        <begin position="444"/>
        <end position="535"/>
    </location>
</feature>
<feature type="signal peptide" evidence="2">
    <location>
        <begin position="1"/>
        <end position="23"/>
    </location>
</feature>
<dbReference type="InterPro" id="IPR006530">
    <property type="entry name" value="YD"/>
</dbReference>
<dbReference type="EMBL" id="CP069127">
    <property type="protein sequence ID" value="QRG65230.1"/>
    <property type="molecule type" value="Genomic_DNA"/>
</dbReference>
<dbReference type="CDD" id="cd00063">
    <property type="entry name" value="FN3"/>
    <property type="match status" value="3"/>
</dbReference>
<feature type="domain" description="Fibronectin type-III" evidence="3">
    <location>
        <begin position="538"/>
        <end position="624"/>
    </location>
</feature>
<feature type="domain" description="Fibronectin type-III" evidence="3">
    <location>
        <begin position="352"/>
        <end position="440"/>
    </location>
</feature>
<dbReference type="InterPro" id="IPR003961">
    <property type="entry name" value="FN3_dom"/>
</dbReference>
<dbReference type="SUPFAM" id="SSF49265">
    <property type="entry name" value="Fibronectin type III"/>
    <property type="match status" value="2"/>
</dbReference>
<dbReference type="Pfam" id="PF00041">
    <property type="entry name" value="fn3"/>
    <property type="match status" value="3"/>
</dbReference>
<dbReference type="Gene3D" id="3.30.420.430">
    <property type="match status" value="1"/>
</dbReference>
<dbReference type="NCBIfam" id="TIGR01643">
    <property type="entry name" value="YD_repeat_2x"/>
    <property type="match status" value="1"/>
</dbReference>
<keyword evidence="2" id="KW-0732">Signal</keyword>
<name>A0ABX7FJQ5_BRECH</name>
<evidence type="ECO:0000259" key="3">
    <source>
        <dbReference type="PROSITE" id="PS50853"/>
    </source>
</evidence>